<protein>
    <submittedName>
        <fullName evidence="1">Uncharacterized protein</fullName>
    </submittedName>
</protein>
<dbReference type="EMBL" id="CM034389">
    <property type="protein sequence ID" value="KAJ0182222.1"/>
    <property type="molecule type" value="Genomic_DNA"/>
</dbReference>
<name>A0ACC1DEA7_9NEOP</name>
<gene>
    <name evidence="1" type="ORF">K1T71_001591</name>
</gene>
<accession>A0ACC1DEA7</accession>
<sequence length="169" mass="19595">MEADPWGALSCRLVTGRGSASSQRIRSLLDSISSDLTHIENEYYKVCKNFPNVVPVEIIGDDSYKLEYALPEFLGNFQVTIKHRMICVIGHDPQQQVCDRTYADVRILPDFVNNHRAVWNFQNGKMTVTIPYKYPIEEEMKRYCNRDIDDTLIHVSRGYYINPSEEEID</sequence>
<proteinExistence type="predicted"/>
<evidence type="ECO:0000313" key="1">
    <source>
        <dbReference type="EMBL" id="KAJ0182222.1"/>
    </source>
</evidence>
<comment type="caution">
    <text evidence="1">The sequence shown here is derived from an EMBL/GenBank/DDBJ whole genome shotgun (WGS) entry which is preliminary data.</text>
</comment>
<dbReference type="Proteomes" id="UP000824533">
    <property type="component" value="Linkage Group LG03"/>
</dbReference>
<evidence type="ECO:0000313" key="2">
    <source>
        <dbReference type="Proteomes" id="UP000824533"/>
    </source>
</evidence>
<reference evidence="1 2" key="1">
    <citation type="journal article" date="2021" name="Front. Genet.">
        <title>Chromosome-Level Genome Assembly Reveals Significant Gene Expansion in the Toll and IMD Signaling Pathways of Dendrolimus kikuchii.</title>
        <authorList>
            <person name="Zhou J."/>
            <person name="Wu P."/>
            <person name="Xiong Z."/>
            <person name="Liu N."/>
            <person name="Zhao N."/>
            <person name="Ji M."/>
            <person name="Qiu Y."/>
            <person name="Yang B."/>
        </authorList>
    </citation>
    <scope>NUCLEOTIDE SEQUENCE [LARGE SCALE GENOMIC DNA]</scope>
    <source>
        <strain evidence="1">Ann1</strain>
    </source>
</reference>
<organism evidence="1 2">
    <name type="scientific">Dendrolimus kikuchii</name>
    <dbReference type="NCBI Taxonomy" id="765133"/>
    <lineage>
        <taxon>Eukaryota</taxon>
        <taxon>Metazoa</taxon>
        <taxon>Ecdysozoa</taxon>
        <taxon>Arthropoda</taxon>
        <taxon>Hexapoda</taxon>
        <taxon>Insecta</taxon>
        <taxon>Pterygota</taxon>
        <taxon>Neoptera</taxon>
        <taxon>Endopterygota</taxon>
        <taxon>Lepidoptera</taxon>
        <taxon>Glossata</taxon>
        <taxon>Ditrysia</taxon>
        <taxon>Bombycoidea</taxon>
        <taxon>Lasiocampidae</taxon>
        <taxon>Dendrolimus</taxon>
    </lineage>
</organism>
<keyword evidence="2" id="KW-1185">Reference proteome</keyword>